<accession>A0A4Y9ZZN5</accession>
<feature type="compositionally biased region" description="Basic and acidic residues" evidence="1">
    <location>
        <begin position="1"/>
        <end position="12"/>
    </location>
</feature>
<dbReference type="STRING" id="135208.A0A4Y9ZZN5"/>
<feature type="domain" description="GST C-terminal" evidence="2">
    <location>
        <begin position="492"/>
        <end position="611"/>
    </location>
</feature>
<dbReference type="Pfam" id="PF13410">
    <property type="entry name" value="GST_C_2"/>
    <property type="match status" value="1"/>
</dbReference>
<evidence type="ECO:0000259" key="2">
    <source>
        <dbReference type="PROSITE" id="PS50405"/>
    </source>
</evidence>
<dbReference type="InterPro" id="IPR050983">
    <property type="entry name" value="GST_Omega/HSP26"/>
</dbReference>
<dbReference type="GO" id="GO:0005737">
    <property type="term" value="C:cytoplasm"/>
    <property type="evidence" value="ECO:0007669"/>
    <property type="project" value="TreeGrafter"/>
</dbReference>
<dbReference type="Gene3D" id="3.40.30.10">
    <property type="entry name" value="Glutaredoxin"/>
    <property type="match status" value="1"/>
</dbReference>
<feature type="region of interest" description="Disordered" evidence="1">
    <location>
        <begin position="188"/>
        <end position="212"/>
    </location>
</feature>
<dbReference type="OrthoDB" id="202840at2759"/>
<dbReference type="AlphaFoldDB" id="A0A4Y9ZZN5"/>
<feature type="region of interest" description="Disordered" evidence="1">
    <location>
        <begin position="1"/>
        <end position="73"/>
    </location>
</feature>
<dbReference type="SUPFAM" id="SSF47616">
    <property type="entry name" value="GST C-terminal domain-like"/>
    <property type="match status" value="1"/>
</dbReference>
<feature type="region of interest" description="Disordered" evidence="1">
    <location>
        <begin position="283"/>
        <end position="308"/>
    </location>
</feature>
<dbReference type="Gene3D" id="1.20.1050.10">
    <property type="match status" value="1"/>
</dbReference>
<protein>
    <recommendedName>
        <fullName evidence="2">GST C-terminal domain-containing protein</fullName>
    </recommendedName>
</protein>
<dbReference type="InterPro" id="IPR010987">
    <property type="entry name" value="Glutathione-S-Trfase_C-like"/>
</dbReference>
<dbReference type="EMBL" id="SFCI01000579">
    <property type="protein sequence ID" value="TFY78989.1"/>
    <property type="molecule type" value="Genomic_DNA"/>
</dbReference>
<evidence type="ECO:0000256" key="1">
    <source>
        <dbReference type="SAM" id="MobiDB-lite"/>
    </source>
</evidence>
<comment type="caution">
    <text evidence="3">The sequence shown here is derived from an EMBL/GenBank/DDBJ whole genome shotgun (WGS) entry which is preliminary data.</text>
</comment>
<dbReference type="CDD" id="cd00299">
    <property type="entry name" value="GST_C_family"/>
    <property type="match status" value="1"/>
</dbReference>
<dbReference type="PANTHER" id="PTHR43968:SF6">
    <property type="entry name" value="GLUTATHIONE S-TRANSFERASE OMEGA"/>
    <property type="match status" value="1"/>
</dbReference>
<name>A0A4Y9ZZN5_9AGAM</name>
<dbReference type="InterPro" id="IPR036282">
    <property type="entry name" value="Glutathione-S-Trfase_C_sf"/>
</dbReference>
<keyword evidence="4" id="KW-1185">Reference proteome</keyword>
<feature type="compositionally biased region" description="Basic residues" evidence="1">
    <location>
        <begin position="195"/>
        <end position="212"/>
    </location>
</feature>
<dbReference type="Proteomes" id="UP000298061">
    <property type="component" value="Unassembled WGS sequence"/>
</dbReference>
<dbReference type="PROSITE" id="PS50405">
    <property type="entry name" value="GST_CTER"/>
    <property type="match status" value="1"/>
</dbReference>
<evidence type="ECO:0000313" key="4">
    <source>
        <dbReference type="Proteomes" id="UP000298061"/>
    </source>
</evidence>
<gene>
    <name evidence="3" type="ORF">EWM64_g5022</name>
</gene>
<proteinExistence type="predicted"/>
<organism evidence="3 4">
    <name type="scientific">Hericium alpestre</name>
    <dbReference type="NCBI Taxonomy" id="135208"/>
    <lineage>
        <taxon>Eukaryota</taxon>
        <taxon>Fungi</taxon>
        <taxon>Dikarya</taxon>
        <taxon>Basidiomycota</taxon>
        <taxon>Agaricomycotina</taxon>
        <taxon>Agaricomycetes</taxon>
        <taxon>Russulales</taxon>
        <taxon>Hericiaceae</taxon>
        <taxon>Hericium</taxon>
    </lineage>
</organism>
<sequence>MLYDNRHEDRSMVPDGGVGTDIPAGRNFEARDDSDDDTAAVEDLLGDAPLSDGGYDDGSEGDDEGDGNDGIGRISRKMDQKLIRDHLDRLLNGRSPLIRSVGLDEIAEFNDKWEQSDGTAVACNAHNFRISIDSTPGCPWNTSAKRVFASDFIKRHEDYEDHLEVRVVIEKAFVTHLKSLKRGYDLAQKSSAERRQRKSISRRGERKSKLYQRRREMAKQYESLKPHFHMLEKLGPVAMSSDESDLEGYRPVYHIRTPIWRAPELRQWLSYFDKMYNYSRSADNGVQQDRRGSQPHFRKEPKNERRAVTSAPKRLPLCFYSPAWLATKSKEWIKYELQPNEEEEYEFEHDPEFKADLSQRIRELHDDKVESESAGTSEHAYITRLCAFIFTWNSHVCNGRRQEFCFLHCEVLPVCSMRRDGLRGGWYTTGQISDRLAQQARVVASRVNPAGKVPAIAYVARPSLDSIKLTESLVLVEFVADLYPNSTLLLRDPVRRAQAGFFLDFVSKVISPFFAFSIRGEPAEPLLAGFEALQGQLDKGTFAIGDDFTIADVALAPFLGRIELFTREDEGLFKKSEGRRDYFEAVTSRPSFKASFDAQKYLLEHEKARNATLGPRKQ</sequence>
<reference evidence="3 4" key="1">
    <citation type="submission" date="2019-02" db="EMBL/GenBank/DDBJ databases">
        <title>Genome sequencing of the rare red list fungi Hericium alpestre (H. flagellum).</title>
        <authorList>
            <person name="Buettner E."/>
            <person name="Kellner H."/>
        </authorList>
    </citation>
    <scope>NUCLEOTIDE SEQUENCE [LARGE SCALE GENOMIC DNA]</scope>
    <source>
        <strain evidence="3 4">DSM 108284</strain>
    </source>
</reference>
<feature type="compositionally biased region" description="Acidic residues" evidence="1">
    <location>
        <begin position="54"/>
        <end position="67"/>
    </location>
</feature>
<dbReference type="PANTHER" id="PTHR43968">
    <property type="match status" value="1"/>
</dbReference>
<evidence type="ECO:0000313" key="3">
    <source>
        <dbReference type="EMBL" id="TFY78989.1"/>
    </source>
</evidence>
<feature type="compositionally biased region" description="Basic and acidic residues" evidence="1">
    <location>
        <begin position="288"/>
        <end position="307"/>
    </location>
</feature>